<dbReference type="EMBL" id="JAMXFF010000008">
    <property type="protein sequence ID" value="MCT7966175.1"/>
    <property type="molecule type" value="Genomic_DNA"/>
</dbReference>
<sequence>MSLREQWNAARVQRQQEILVRQQQILEQRYETQIKLEEIAAHRVEMAAEVSQALQDFYANLKADVATFREETRSQQEQIWTAEKQQRSTYVTNLQAYVWGTAPTPIKPRPKPSGVSLNSPKR</sequence>
<accession>A0ABT2MN66</accession>
<comment type="caution">
    <text evidence="2">The sequence shown here is derived from an EMBL/GenBank/DDBJ whole genome shotgun (WGS) entry which is preliminary data.</text>
</comment>
<proteinExistence type="predicted"/>
<keyword evidence="3" id="KW-1185">Reference proteome</keyword>
<evidence type="ECO:0000313" key="2">
    <source>
        <dbReference type="EMBL" id="MCT7966175.1"/>
    </source>
</evidence>
<reference evidence="2 3" key="1">
    <citation type="journal article" date="2022" name="Front. Microbiol.">
        <title>High genomic differentiation and limited gene flow indicate recent cryptic speciation within the genus Laspinema (cyanobacteria).</title>
        <authorList>
            <person name="Stanojkovic A."/>
            <person name="Skoupy S."/>
            <person name="Skaloud P."/>
            <person name="Dvorak P."/>
        </authorList>
    </citation>
    <scope>NUCLEOTIDE SEQUENCE [LARGE SCALE GENOMIC DNA]</scope>
    <source>
        <strain evidence="2 3">D2a</strain>
    </source>
</reference>
<evidence type="ECO:0000313" key="3">
    <source>
        <dbReference type="Proteomes" id="UP001525890"/>
    </source>
</evidence>
<name>A0ABT2MN66_9CYAN</name>
<protein>
    <recommendedName>
        <fullName evidence="4">Gas vesicle protein GvpC</fullName>
    </recommendedName>
</protein>
<dbReference type="RefSeq" id="WP_368005825.1">
    <property type="nucleotide sequence ID" value="NZ_JAMXFF010000008.1"/>
</dbReference>
<evidence type="ECO:0008006" key="4">
    <source>
        <dbReference type="Google" id="ProtNLM"/>
    </source>
</evidence>
<gene>
    <name evidence="2" type="ORF">NG799_07495</name>
</gene>
<dbReference type="Proteomes" id="UP001525890">
    <property type="component" value="Unassembled WGS sequence"/>
</dbReference>
<feature type="region of interest" description="Disordered" evidence="1">
    <location>
        <begin position="101"/>
        <end position="122"/>
    </location>
</feature>
<evidence type="ECO:0000256" key="1">
    <source>
        <dbReference type="SAM" id="MobiDB-lite"/>
    </source>
</evidence>
<organism evidence="2 3">
    <name type="scientific">Laspinema palackyanum D2a</name>
    <dbReference type="NCBI Taxonomy" id="2953684"/>
    <lineage>
        <taxon>Bacteria</taxon>
        <taxon>Bacillati</taxon>
        <taxon>Cyanobacteriota</taxon>
        <taxon>Cyanophyceae</taxon>
        <taxon>Oscillatoriophycideae</taxon>
        <taxon>Oscillatoriales</taxon>
        <taxon>Laspinemataceae</taxon>
        <taxon>Laspinema</taxon>
        <taxon>Laspinema palackyanum</taxon>
    </lineage>
</organism>